<dbReference type="KEGG" id="vg:77931537"/>
<dbReference type="RefSeq" id="YP_010655671.1">
    <property type="nucleotide sequence ID" value="NC_070830.1"/>
</dbReference>
<dbReference type="GeneID" id="77931537"/>
<sequence length="98" mass="11318">MPDEITDVPARRTYRRWPWDQWASGVEHKFVGEHGGKTPRAMANFWRAWAKRHGKTCHAYVGCGAEGEYVLLSMSDYDPDHEPEQCDQCGDEDSRYGQ</sequence>
<keyword evidence="2" id="KW-1185">Reference proteome</keyword>
<dbReference type="EMBL" id="MW822144">
    <property type="protein sequence ID" value="QWT29846.1"/>
    <property type="molecule type" value="Genomic_DNA"/>
</dbReference>
<accession>A0A8F2E6E0</accession>
<dbReference type="Proteomes" id="UP000683386">
    <property type="component" value="Segment"/>
</dbReference>
<name>A0A8F2E6E0_9CAUD</name>
<proteinExistence type="predicted"/>
<gene>
    <name evidence="1" type="primary">65</name>
    <name evidence="1" type="ORF">SEA_KIMJONGPHILL_65</name>
</gene>
<evidence type="ECO:0000313" key="2">
    <source>
        <dbReference type="Proteomes" id="UP000683386"/>
    </source>
</evidence>
<organism evidence="1 2">
    <name type="scientific">Streptomyces phage KimJongPhill</name>
    <dbReference type="NCBI Taxonomy" id="2848886"/>
    <lineage>
        <taxon>Viruses</taxon>
        <taxon>Duplodnaviria</taxon>
        <taxon>Heunggongvirae</taxon>
        <taxon>Uroviricota</taxon>
        <taxon>Caudoviricetes</taxon>
        <taxon>Zukovirus</taxon>
        <taxon>Zukovirus phill</taxon>
    </lineage>
</organism>
<protein>
    <submittedName>
        <fullName evidence="1">Uncharacterized protein</fullName>
    </submittedName>
</protein>
<evidence type="ECO:0000313" key="1">
    <source>
        <dbReference type="EMBL" id="QWT29846.1"/>
    </source>
</evidence>
<reference evidence="1" key="1">
    <citation type="submission" date="2021-03" db="EMBL/GenBank/DDBJ databases">
        <authorList>
            <person name="Alqahtani R."/>
            <person name="Behailu E."/>
            <person name="Cappabianca D.W."/>
            <person name="Csanadi-Schwartz K.M."/>
            <person name="Dalal A.S."/>
            <person name="Fahim M.S."/>
            <person name="Franklin J.M."/>
            <person name="Gluckman M.H."/>
            <person name="Levine C.J."/>
            <person name="Martin N."/>
            <person name="Milza N."/>
            <person name="Najmabadi R."/>
            <person name="Newman A.M."/>
            <person name="Pajunar M."/>
            <person name="Qalawee I."/>
            <person name="Rizvi A."/>
            <person name="Samuel A."/>
            <person name="Smith A."/>
            <person name="Swann F.E."/>
            <person name="Sweeney P."/>
            <person name="Torres N.R."/>
            <person name="Ventrone L."/>
            <person name="Ventura L."/>
            <person name="Wroe M."/>
            <person name="Acquaye N.A."/>
            <person name="Agnes T.J."/>
            <person name="Ahmed A."/>
            <person name="Ahmed S."/>
            <person name="Amodu B.A."/>
            <person name="Arefeayne N.F."/>
            <person name="Asamoah-Frimpong E.A."/>
            <person name="Attaran A."/>
            <person name="Barragan J.M."/>
            <person name="Baumgarten L.N."/>
            <person name="Berhane B."/>
            <person name="Beyene A."/>
            <person name="Bhattarai B."/>
            <person name="Biondokin D.V."/>
            <person name="Boone B.K."/>
            <person name="Burney S.Z."/>
            <person name="Cayanan J.-R.T."/>
            <person name="Cesta G."/>
            <person name="Chang J."/>
            <person name="Chavez J."/>
            <person name="Chorbajian C."/>
            <person name="Christian S."/>
            <person name="Corns J.R."/>
            <person name="Corns N.R."/>
            <person name="Cowan J.T."/>
            <person name="Coyne C."/>
            <person name="Dadzie B."/>
            <person name="Datu D.-L.V."/>
            <person name="Deng B.C."/>
            <person name="Der L."/>
            <person name="Dickerson K."/>
            <person name="Dozier E."/>
            <person name="Egbunine A.O."/>
            <person name="Farooq M."/>
            <person name="Fonge A.E."/>
            <person name="Ghomsi-Nono M.P."/>
            <person name="Giampietro H."/>
            <person name="Gunnison R.P."/>
            <person name="Han S.H."/>
            <person name="Hennigan A.J."/>
            <person name="Hong A.N."/>
            <person name="Ijomor E.C."/>
            <person name="Jalali A."/>
            <person name="Jamil T.Z."/>
            <person name="Jenkins C.R."/>
            <person name="Joseph M.A."/>
            <person name="Jowanowitch O.J."/>
            <person name="Kang D."/>
            <person name="Khan A."/>
            <person name="Khan Z.K."/>
            <person name="Kiewe T."/>
            <person name="Kjerulf A.B."/>
            <person name="Kolosey V."/>
            <person name="Kurup M."/>
            <person name="Lee V.H."/>
            <person name="Llontop-Maldonado V."/>
            <person name="Long P."/>
            <person name="Lu N."/>
            <person name="Majekodunmi A."/>
            <person name="Malik H.W."/>
            <person name="Marcellino S.C."/>
            <person name="Martinez L.A."/>
            <person name="Meher F.N."/>
            <person name="Michelin M.A."/>
            <person name="Mitchell K.G."/>
            <person name="Mullens W.J."/>
            <person name="Nwakama C."/>
            <person name="Nwosu F.T."/>
            <person name="Oboh E.C."/>
            <person name="Odujinrin O."/>
            <person name="Ogunsan O."/>
            <person name="O'Neill K."/>
            <person name="Oxlaj J.A."/>
            <person name="Patel A.K."/>
            <person name="Patel B.R."/>
            <person name="Pham Q."/>
            <person name="Porter J."/>
            <person name="Portes J."/>
            <person name="Prokopenko A."/>
            <person name="Quraishi M."/>
            <person name="Qureshi M.-A."/>
            <person name="Rivera A."/>
            <person name="Rubalsky V."/>
            <person name="Saikali Y."/>
            <person name="Saqaf K."/>
            <person name="Saroya S.R."/>
            <person name="Seas A."/>
            <person name="Shadrick R.E."/>
            <person name="Sharda N."/>
            <person name="Sigindere M.T."/>
            <person name="Simbi V.G."/>
            <person name="Thuzar C."/>
            <person name="Tran K."/>
            <person name="Tran V.D."/>
            <person name="Trang W."/>
            <person name="Vaishnav N."/>
            <person name="Vuong K."/>
            <person name="Walker C."/>
            <person name="Wallace S.A."/>
            <person name="Warfield J.C."/>
            <person name="Wikina T."/>
            <person name="Wobbeking F.T."/>
            <person name="Worrent L.D."/>
            <person name="Yan T."/>
            <person name="Zehra A."/>
            <person name="Avazpour P."/>
            <person name="Kim F.M."/>
            <person name="Mason K."/>
            <person name="Nguyen D.A."/>
            <person name="Pettit S.M."/>
            <person name="Zhou O.J."/>
            <person name="Brissett D.L."/>
            <person name="Gualtieri C."/>
            <person name="Hufford T.M."/>
            <person name="Ko J.M."/>
            <person name="Novak J.K."/>
            <person name="Smith Z.M."/>
            <person name="Mayer-Bacon C."/>
            <person name="Erill I."/>
            <person name="Caruso S.M."/>
            <person name="Garlena R.A."/>
            <person name="Russell D.A."/>
            <person name="Pope W.H."/>
            <person name="Jacobs-Sera D."/>
            <person name="Hatfull G.F."/>
        </authorList>
    </citation>
    <scope>NUCLEOTIDE SEQUENCE</scope>
</reference>